<gene>
    <name evidence="1" type="ORF">GCM10010328_29960</name>
</gene>
<accession>A0ABQ3BUN7</accession>
<comment type="caution">
    <text evidence="1">The sequence shown here is derived from an EMBL/GenBank/DDBJ whole genome shotgun (WGS) entry which is preliminary data.</text>
</comment>
<keyword evidence="2" id="KW-1185">Reference proteome</keyword>
<protein>
    <recommendedName>
        <fullName evidence="3">MerR family transcriptional regulator</fullName>
    </recommendedName>
</protein>
<proteinExistence type="predicted"/>
<evidence type="ECO:0000313" key="1">
    <source>
        <dbReference type="EMBL" id="GGZ53153.1"/>
    </source>
</evidence>
<organism evidence="1 2">
    <name type="scientific">Streptomyces rubiginosohelvolus</name>
    <dbReference type="NCBI Taxonomy" id="67362"/>
    <lineage>
        <taxon>Bacteria</taxon>
        <taxon>Bacillati</taxon>
        <taxon>Actinomycetota</taxon>
        <taxon>Actinomycetes</taxon>
        <taxon>Kitasatosporales</taxon>
        <taxon>Streptomycetaceae</taxon>
        <taxon>Streptomyces</taxon>
    </lineage>
</organism>
<name>A0ABQ3BUN7_9ACTN</name>
<dbReference type="EMBL" id="BMUW01000004">
    <property type="protein sequence ID" value="GGZ53153.1"/>
    <property type="molecule type" value="Genomic_DNA"/>
</dbReference>
<dbReference type="Proteomes" id="UP000624183">
    <property type="component" value="Unassembled WGS sequence"/>
</dbReference>
<dbReference type="InterPro" id="IPR009061">
    <property type="entry name" value="DNA-bd_dom_put_sf"/>
</dbReference>
<evidence type="ECO:0000313" key="2">
    <source>
        <dbReference type="Proteomes" id="UP000624183"/>
    </source>
</evidence>
<reference evidence="2" key="1">
    <citation type="journal article" date="2019" name="Int. J. Syst. Evol. Microbiol.">
        <title>The Global Catalogue of Microorganisms (GCM) 10K type strain sequencing project: providing services to taxonomists for standard genome sequencing and annotation.</title>
        <authorList>
            <consortium name="The Broad Institute Genomics Platform"/>
            <consortium name="The Broad Institute Genome Sequencing Center for Infectious Disease"/>
            <person name="Wu L."/>
            <person name="Ma J."/>
        </authorList>
    </citation>
    <scope>NUCLEOTIDE SEQUENCE [LARGE SCALE GENOMIC DNA]</scope>
    <source>
        <strain evidence="2">JCM 4602</strain>
    </source>
</reference>
<sequence>MDTELLTTAQAAAHATRARRFFSAGAAAIRPTTIRDWASRGHLTRKGLTDRGHPLYDLADVARAELATRGRALRLVGIPEALTSPPRT</sequence>
<evidence type="ECO:0008006" key="3">
    <source>
        <dbReference type="Google" id="ProtNLM"/>
    </source>
</evidence>
<dbReference type="SUPFAM" id="SSF46955">
    <property type="entry name" value="Putative DNA-binding domain"/>
    <property type="match status" value="1"/>
</dbReference>